<accession>A0A507F383</accession>
<feature type="active site" evidence="15">
    <location>
        <position position="905"/>
    </location>
</feature>
<keyword evidence="12" id="KW-0482">Metalloprotease</keyword>
<dbReference type="OrthoDB" id="196103at2759"/>
<dbReference type="Pfam" id="PF07504">
    <property type="entry name" value="FTP"/>
    <property type="match status" value="1"/>
</dbReference>
<dbReference type="InterPro" id="IPR011096">
    <property type="entry name" value="FTP_domain"/>
</dbReference>
<keyword evidence="8" id="KW-0732">Signal</keyword>
<evidence type="ECO:0000256" key="3">
    <source>
        <dbReference type="ARBA" id="ARBA00006006"/>
    </source>
</evidence>
<evidence type="ECO:0000256" key="6">
    <source>
        <dbReference type="ARBA" id="ARBA00022692"/>
    </source>
</evidence>
<evidence type="ECO:0000256" key="15">
    <source>
        <dbReference type="PIRSR" id="PIRSR601842-1"/>
    </source>
</evidence>
<evidence type="ECO:0000256" key="4">
    <source>
        <dbReference type="ARBA" id="ARBA00022525"/>
    </source>
</evidence>
<keyword evidence="10 16" id="KW-0862">Zinc</keyword>
<keyword evidence="7 16" id="KW-0479">Metal-binding</keyword>
<dbReference type="InterPro" id="IPR027268">
    <property type="entry name" value="Peptidase_M4/M1_CTD_sf"/>
</dbReference>
<feature type="domain" description="FTP" evidence="19">
    <location>
        <begin position="542"/>
        <end position="592"/>
    </location>
</feature>
<feature type="transmembrane region" description="Helical" evidence="18">
    <location>
        <begin position="74"/>
        <end position="94"/>
    </location>
</feature>
<comment type="similarity">
    <text evidence="3">Belongs to the peptidase M36 family.</text>
</comment>
<dbReference type="Proteomes" id="UP000320333">
    <property type="component" value="Unassembled WGS sequence"/>
</dbReference>
<dbReference type="SUPFAM" id="SSF55486">
    <property type="entry name" value="Metalloproteases ('zincins'), catalytic domain"/>
    <property type="match status" value="1"/>
</dbReference>
<feature type="transmembrane region" description="Helical" evidence="18">
    <location>
        <begin position="230"/>
        <end position="250"/>
    </location>
</feature>
<evidence type="ECO:0000256" key="11">
    <source>
        <dbReference type="ARBA" id="ARBA00022989"/>
    </source>
</evidence>
<dbReference type="Pfam" id="PF02128">
    <property type="entry name" value="Peptidase_M36"/>
    <property type="match status" value="1"/>
</dbReference>
<dbReference type="PRINTS" id="PR00999">
    <property type="entry name" value="FUNGALYSIN"/>
</dbReference>
<feature type="transmembrane region" description="Helical" evidence="18">
    <location>
        <begin position="301"/>
        <end position="321"/>
    </location>
</feature>
<sequence length="1174" mass="126941">MGFMDTLNLARTQVYVISFVCFLCPGMFNALNSLPTDGPSAQNVKDQQNAALYLCFAIMGLLAGGLNNILGPRILAAIGGTGYAVYAAAQYNVFKSKGADGSIPDSANTFSIISGAYIGICAGMLWAAQGQICLTYPTESQKGTFFATFWVIFNIGALFGNTLSTILSWNSATGLAMTDAMYLIFIILMAMGSVVAFLIQPPGTIIREDQTQVETPPTNVLREFVEVLKLFTNPAMLTLLIPCMSSNWFYTYQFGPFGDYFSGRTSGLKAIFYWAAQAVGSWILGNMFLDNTKYPRTKRAWIGLGLISVSTIVFFGAGAAFEYQASAAGFTPIDAGRETGRFIGPFLLYVCYGLYDAWFQTYVNYLIGAISNDSETLSRYAGFYKGTQSAGGGISWALNGFVFTAKNGNKLTSTAQFWVMVVPCLVSIVFFGLYCKLFVKDFTDDEGLEYLVCLFDQMIVAKSTNCHLLLLASLLLYTLPLNALPHEPSAKEPMPGYHQPEAKRIDLSLAFPTLAARDGDAIDAIAAAAKDALAAALRISKDDLKVSFAHTSTNGGTHHVHFVQLVDGVEISNAVANANFSPDGSVYSVYSSLVPTASSASFVSFTSSFGRGGEEISVNAAVAKFAVSNGFAAPTKLTVRQQGATYVVSGANFTAQDIHAFKKLYGKGGGMIPCWDLSVDLGYTWQNVFVSLSSGEIIAVSDWSSDFRDATYLAVSPFDQAPYNSQLTQLRNPWDINASPYGWHVVNGGERTDTYGNNVAAASNPSGSYSQTNAQLFALPKPTSSSLTFSYQLNNALQAMDATNINAAVVNMFVASNIAHDFFYNYGFTENAANFQFNNFGRGGLEGDGVIATCQDMFYTDSQSRNNANFMTPAEGQSGRMRMYVFDVTNPTRDGAFDNGVVYHEWGHGLSSRLTGGGRNPNCLSGLLSGGMGEGWSDFWAVLLTLPNTASRYSEIVVGRYLVGGQGIRRYPYSTNTNTNPYTYSWLSSLNEVHDIGEVWCTILYEVLWNIVDVSGWLNPSNLITGKYSGKGNADFASILIQGMKNQPCNPTFLQARDAIFDADRMLFNSKYRCAIWTGFAKRGMGTNAQSAFFADDFSVPTTACVSSGSTTTSYGTISTSTVSSTKSSSQTTSTSRAKATPSPTVFVEALGIVVAAFLNVRQTLCHFLLALRI</sequence>
<keyword evidence="14" id="KW-0865">Zymogen</keyword>
<dbReference type="InterPro" id="IPR010291">
    <property type="entry name" value="Ion_channel_UNC-93"/>
</dbReference>
<evidence type="ECO:0000313" key="21">
    <source>
        <dbReference type="Proteomes" id="UP000320333"/>
    </source>
</evidence>
<comment type="cofactor">
    <cofactor evidence="16">
        <name>Zn(2+)</name>
        <dbReference type="ChEBI" id="CHEBI:29105"/>
    </cofactor>
    <text evidence="16">Binds 1 zinc ion per subunit.</text>
</comment>
<dbReference type="EMBL" id="QEAP01000297">
    <property type="protein sequence ID" value="TPX70080.1"/>
    <property type="molecule type" value="Genomic_DNA"/>
</dbReference>
<name>A0A507F383_9FUNG</name>
<evidence type="ECO:0000256" key="12">
    <source>
        <dbReference type="ARBA" id="ARBA00023049"/>
    </source>
</evidence>
<evidence type="ECO:0000256" key="1">
    <source>
        <dbReference type="ARBA" id="ARBA00004141"/>
    </source>
</evidence>
<protein>
    <recommendedName>
        <fullName evidence="19">FTP domain-containing protein</fullName>
    </recommendedName>
</protein>
<dbReference type="Gene3D" id="3.10.170.10">
    <property type="match status" value="1"/>
</dbReference>
<organism evidence="20 21">
    <name type="scientific">Chytriomyces confervae</name>
    <dbReference type="NCBI Taxonomy" id="246404"/>
    <lineage>
        <taxon>Eukaryota</taxon>
        <taxon>Fungi</taxon>
        <taxon>Fungi incertae sedis</taxon>
        <taxon>Chytridiomycota</taxon>
        <taxon>Chytridiomycota incertae sedis</taxon>
        <taxon>Chytridiomycetes</taxon>
        <taxon>Chytridiales</taxon>
        <taxon>Chytriomycetaceae</taxon>
        <taxon>Chytriomyces</taxon>
    </lineage>
</organism>
<feature type="transmembrane region" description="Helical" evidence="18">
    <location>
        <begin position="12"/>
        <end position="30"/>
    </location>
</feature>
<evidence type="ECO:0000256" key="14">
    <source>
        <dbReference type="ARBA" id="ARBA00023145"/>
    </source>
</evidence>
<feature type="transmembrane region" description="Helical" evidence="18">
    <location>
        <begin position="106"/>
        <end position="128"/>
    </location>
</feature>
<dbReference type="Pfam" id="PF05978">
    <property type="entry name" value="UNC-93"/>
    <property type="match status" value="1"/>
</dbReference>
<dbReference type="GO" id="GO:0005615">
    <property type="term" value="C:extracellular space"/>
    <property type="evidence" value="ECO:0007669"/>
    <property type="project" value="InterPro"/>
</dbReference>
<evidence type="ECO:0000256" key="16">
    <source>
        <dbReference type="PIRSR" id="PIRSR601842-2"/>
    </source>
</evidence>
<evidence type="ECO:0000256" key="18">
    <source>
        <dbReference type="SAM" id="Phobius"/>
    </source>
</evidence>
<keyword evidence="21" id="KW-1185">Reference proteome</keyword>
<evidence type="ECO:0000259" key="19">
    <source>
        <dbReference type="Pfam" id="PF07504"/>
    </source>
</evidence>
<feature type="transmembrane region" description="Helical" evidence="18">
    <location>
        <begin position="50"/>
        <end position="67"/>
    </location>
</feature>
<feature type="binding site" evidence="16">
    <location>
        <position position="908"/>
    </location>
    <ligand>
        <name>Zn(2+)</name>
        <dbReference type="ChEBI" id="CHEBI:29105"/>
        <note>catalytic</note>
    </ligand>
</feature>
<dbReference type="PANTHER" id="PTHR33478">
    <property type="entry name" value="EXTRACELLULAR METALLOPROTEINASE MEP"/>
    <property type="match status" value="1"/>
</dbReference>
<keyword evidence="4" id="KW-0964">Secreted</keyword>
<keyword evidence="13 18" id="KW-0472">Membrane</keyword>
<evidence type="ECO:0000313" key="20">
    <source>
        <dbReference type="EMBL" id="TPX70080.1"/>
    </source>
</evidence>
<feature type="binding site" evidence="16">
    <location>
        <position position="934"/>
    </location>
    <ligand>
        <name>Zn(2+)</name>
        <dbReference type="ChEBI" id="CHEBI:29105"/>
        <note>catalytic</note>
    </ligand>
</feature>
<evidence type="ECO:0000256" key="2">
    <source>
        <dbReference type="ARBA" id="ARBA00004613"/>
    </source>
</evidence>
<dbReference type="CDD" id="cd09596">
    <property type="entry name" value="M36"/>
    <property type="match status" value="1"/>
</dbReference>
<evidence type="ECO:0000256" key="5">
    <source>
        <dbReference type="ARBA" id="ARBA00022670"/>
    </source>
</evidence>
<gene>
    <name evidence="20" type="ORF">CcCBS67573_g06666</name>
</gene>
<feature type="region of interest" description="Disordered" evidence="17">
    <location>
        <begin position="1108"/>
        <end position="1139"/>
    </location>
</feature>
<keyword evidence="6 18" id="KW-0812">Transmembrane</keyword>
<reference evidence="20 21" key="1">
    <citation type="journal article" date="2019" name="Sci. Rep.">
        <title>Comparative genomics of chytrid fungi reveal insights into the obligate biotrophic and pathogenic lifestyle of Synchytrium endobioticum.</title>
        <authorList>
            <person name="van de Vossenberg B.T.L.H."/>
            <person name="Warris S."/>
            <person name="Nguyen H.D.T."/>
            <person name="van Gent-Pelzer M.P.E."/>
            <person name="Joly D.L."/>
            <person name="van de Geest H.C."/>
            <person name="Bonants P.J.M."/>
            <person name="Smith D.S."/>
            <person name="Levesque C.A."/>
            <person name="van der Lee T.A.J."/>
        </authorList>
    </citation>
    <scope>NUCLEOTIDE SEQUENCE [LARGE SCALE GENOMIC DNA]</scope>
    <source>
        <strain evidence="20 21">CBS 675.73</strain>
    </source>
</reference>
<feature type="binding site" evidence="16">
    <location>
        <position position="709"/>
    </location>
    <ligand>
        <name>Zn(2+)</name>
        <dbReference type="ChEBI" id="CHEBI:29105"/>
        <note>catalytic</note>
    </ligand>
</feature>
<evidence type="ECO:0000256" key="7">
    <source>
        <dbReference type="ARBA" id="ARBA00022723"/>
    </source>
</evidence>
<evidence type="ECO:0000256" key="17">
    <source>
        <dbReference type="SAM" id="MobiDB-lite"/>
    </source>
</evidence>
<dbReference type="InterPro" id="IPR036259">
    <property type="entry name" value="MFS_trans_sf"/>
</dbReference>
<feature type="transmembrane region" description="Helical" evidence="18">
    <location>
        <begin position="181"/>
        <end position="199"/>
    </location>
</feature>
<keyword evidence="9" id="KW-0378">Hydrolase</keyword>
<feature type="transmembrane region" description="Helical" evidence="18">
    <location>
        <begin position="417"/>
        <end position="439"/>
    </location>
</feature>
<proteinExistence type="inferred from homology"/>
<dbReference type="Gene3D" id="1.10.390.10">
    <property type="entry name" value="Neutral Protease Domain 2"/>
    <property type="match status" value="1"/>
</dbReference>
<feature type="transmembrane region" description="Helical" evidence="18">
    <location>
        <begin position="270"/>
        <end position="289"/>
    </location>
</feature>
<evidence type="ECO:0000256" key="9">
    <source>
        <dbReference type="ARBA" id="ARBA00022801"/>
    </source>
</evidence>
<dbReference type="Gene3D" id="1.20.1250.20">
    <property type="entry name" value="MFS general substrate transporter like domains"/>
    <property type="match status" value="1"/>
</dbReference>
<feature type="compositionally biased region" description="Low complexity" evidence="17">
    <location>
        <begin position="1108"/>
        <end position="1136"/>
    </location>
</feature>
<feature type="transmembrane region" description="Helical" evidence="18">
    <location>
        <begin position="149"/>
        <end position="169"/>
    </location>
</feature>
<dbReference type="GO" id="GO:0008270">
    <property type="term" value="F:zinc ion binding"/>
    <property type="evidence" value="ECO:0007669"/>
    <property type="project" value="InterPro"/>
</dbReference>
<feature type="binding site" evidence="16">
    <location>
        <position position="904"/>
    </location>
    <ligand>
        <name>Zn(2+)</name>
        <dbReference type="ChEBI" id="CHEBI:29105"/>
        <note>catalytic</note>
    </ligand>
</feature>
<keyword evidence="5" id="KW-0645">Protease</keyword>
<dbReference type="AlphaFoldDB" id="A0A507F383"/>
<evidence type="ECO:0000256" key="8">
    <source>
        <dbReference type="ARBA" id="ARBA00022729"/>
    </source>
</evidence>
<comment type="caution">
    <text evidence="20">The sequence shown here is derived from an EMBL/GenBank/DDBJ whole genome shotgun (WGS) entry which is preliminary data.</text>
</comment>
<feature type="transmembrane region" description="Helical" evidence="18">
    <location>
        <begin position="459"/>
        <end position="479"/>
    </location>
</feature>
<dbReference type="GO" id="GO:0004222">
    <property type="term" value="F:metalloendopeptidase activity"/>
    <property type="evidence" value="ECO:0007669"/>
    <property type="project" value="InterPro"/>
</dbReference>
<dbReference type="PANTHER" id="PTHR33478:SF1">
    <property type="entry name" value="EXTRACELLULAR METALLOPROTEINASE MEP"/>
    <property type="match status" value="1"/>
</dbReference>
<comment type="subcellular location">
    <subcellularLocation>
        <location evidence="1">Membrane</location>
        <topology evidence="1">Multi-pass membrane protein</topology>
    </subcellularLocation>
    <subcellularLocation>
        <location evidence="2">Secreted</location>
    </subcellularLocation>
</comment>
<dbReference type="InterPro" id="IPR001842">
    <property type="entry name" value="Peptidase_M36"/>
</dbReference>
<evidence type="ECO:0000256" key="13">
    <source>
        <dbReference type="ARBA" id="ARBA00023136"/>
    </source>
</evidence>
<dbReference type="InterPro" id="IPR050371">
    <property type="entry name" value="Fungal_virulence_M36"/>
</dbReference>
<dbReference type="GO" id="GO:0006508">
    <property type="term" value="P:proteolysis"/>
    <property type="evidence" value="ECO:0007669"/>
    <property type="project" value="UniProtKB-KW"/>
</dbReference>
<dbReference type="SUPFAM" id="SSF103473">
    <property type="entry name" value="MFS general substrate transporter"/>
    <property type="match status" value="1"/>
</dbReference>
<dbReference type="GO" id="GO:0016020">
    <property type="term" value="C:membrane"/>
    <property type="evidence" value="ECO:0007669"/>
    <property type="project" value="UniProtKB-SubCell"/>
</dbReference>
<evidence type="ECO:0000256" key="10">
    <source>
        <dbReference type="ARBA" id="ARBA00022833"/>
    </source>
</evidence>
<keyword evidence="11 18" id="KW-1133">Transmembrane helix</keyword>